<name>A0AA96JTY4_9BACT</name>
<protein>
    <recommendedName>
        <fullName evidence="3">PD-(D/E)XK nuclease superfamily protein</fullName>
    </recommendedName>
</protein>
<evidence type="ECO:0000313" key="1">
    <source>
        <dbReference type="EMBL" id="WNM59952.1"/>
    </source>
</evidence>
<sequence>MAGDSKVLENGKDEDYVTVMRFVLPLDEEEFVPETYSVTSAAWDSPIEIKLYQIEDASEDQIFQWGKMFSLGANMQLQNLPFSIFSDNRGKYPCFFAQIVFPFRLNDWRNPSQEKIEQKNLTGIYSKDKLLALEILNKLFASEKYSKDVRLLEYEDVTNFVETYFLKGHSQAHLYQHLILLDSRNAFEEGIEEFLGDDLWNHVSGFVRKKEGEDINTEADLHEIVMEVIIDIIKHQIENRNWIQAFWNDPHKTKIKGKMISIPKQPKREPSIQPTLQVLLCISLNPLGVHVERETAEGVGSLDFKCLFTTKDGTPLCVLVEFKLAHGDIKHGLEKQLPAYLTANKSNHGIYLIMWFKDEEGRVFKKPQGRTKMEVIAQLNQIAESIYQEKGFIITTEMIDASVRPSASKL</sequence>
<dbReference type="EMBL" id="CP116967">
    <property type="protein sequence ID" value="WNM59952.1"/>
    <property type="molecule type" value="Genomic_DNA"/>
</dbReference>
<reference evidence="1 2" key="1">
    <citation type="submission" date="2023-01" db="EMBL/GenBank/DDBJ databases">
        <title>Cultivation and genomic characterization of new, ubiquitous marine nitrite-oxidizing bacteria from the Nitrospirales.</title>
        <authorList>
            <person name="Mueller A.J."/>
            <person name="Daebeler A."/>
            <person name="Herbold C.W."/>
            <person name="Kirkegaard R.H."/>
            <person name="Daims H."/>
        </authorList>
    </citation>
    <scope>NUCLEOTIDE SEQUENCE [LARGE SCALE GENOMIC DNA]</scope>
    <source>
        <strain evidence="1 2">VA</strain>
    </source>
</reference>
<dbReference type="Proteomes" id="UP001302719">
    <property type="component" value="Chromosome"/>
</dbReference>
<keyword evidence="2" id="KW-1185">Reference proteome</keyword>
<dbReference type="AlphaFoldDB" id="A0AA96JTY4"/>
<organism evidence="1 2">
    <name type="scientific">Candidatus Nitrospira allomarina</name>
    <dbReference type="NCBI Taxonomy" id="3020900"/>
    <lineage>
        <taxon>Bacteria</taxon>
        <taxon>Pseudomonadati</taxon>
        <taxon>Nitrospirota</taxon>
        <taxon>Nitrospiria</taxon>
        <taxon>Nitrospirales</taxon>
        <taxon>Nitrospiraceae</taxon>
        <taxon>Nitrospira</taxon>
    </lineage>
</organism>
<proteinExistence type="predicted"/>
<evidence type="ECO:0000313" key="2">
    <source>
        <dbReference type="Proteomes" id="UP001302719"/>
    </source>
</evidence>
<accession>A0AA96JTY4</accession>
<dbReference type="RefSeq" id="WP_312646853.1">
    <property type="nucleotide sequence ID" value="NZ_CP116967.1"/>
</dbReference>
<dbReference type="KEGG" id="nall:PP769_09395"/>
<evidence type="ECO:0008006" key="3">
    <source>
        <dbReference type="Google" id="ProtNLM"/>
    </source>
</evidence>
<gene>
    <name evidence="1" type="ORF">PP769_09395</name>
</gene>